<keyword evidence="1" id="KW-0805">Transcription regulation</keyword>
<sequence length="192" mass="20621">MIGLRDRKRRDTHARIQGEALRLFMTHGFEAVTLDQIAEAAGVSRRSLFHYFASKEEMALSAKVEIGPRLAQAVARRPADESLLDMAEAALTEMAQDFQGPEARALARLISTTPALEAGDHAKYAALETTLAAAMAERSGRAADDAEIVVVAAAAIAIMRHATDAWLAADDSRGPEVFGHALFAALRRAARG</sequence>
<gene>
    <name evidence="6" type="ORF">ACFFGE_13270</name>
</gene>
<dbReference type="RefSeq" id="WP_376836925.1">
    <property type="nucleotide sequence ID" value="NZ_JBHLSW010000015.1"/>
</dbReference>
<dbReference type="Pfam" id="PF00440">
    <property type="entry name" value="TetR_N"/>
    <property type="match status" value="1"/>
</dbReference>
<dbReference type="Gene3D" id="1.10.357.10">
    <property type="entry name" value="Tetracycline Repressor, domain 2"/>
    <property type="match status" value="1"/>
</dbReference>
<evidence type="ECO:0000256" key="1">
    <source>
        <dbReference type="ARBA" id="ARBA00023015"/>
    </source>
</evidence>
<dbReference type="EMBL" id="JBHLSW010000015">
    <property type="protein sequence ID" value="MFC0634845.1"/>
    <property type="molecule type" value="Genomic_DNA"/>
</dbReference>
<evidence type="ECO:0000256" key="4">
    <source>
        <dbReference type="PROSITE-ProRule" id="PRU00335"/>
    </source>
</evidence>
<keyword evidence="7" id="KW-1185">Reference proteome</keyword>
<dbReference type="InterPro" id="IPR009057">
    <property type="entry name" value="Homeodomain-like_sf"/>
</dbReference>
<dbReference type="InterPro" id="IPR041347">
    <property type="entry name" value="MftR_C"/>
</dbReference>
<organism evidence="6 7">
    <name type="scientific">Brevundimonas balnearis</name>
    <dbReference type="NCBI Taxonomy" id="1572858"/>
    <lineage>
        <taxon>Bacteria</taxon>
        <taxon>Pseudomonadati</taxon>
        <taxon>Pseudomonadota</taxon>
        <taxon>Alphaproteobacteria</taxon>
        <taxon>Caulobacterales</taxon>
        <taxon>Caulobacteraceae</taxon>
        <taxon>Brevundimonas</taxon>
    </lineage>
</organism>
<evidence type="ECO:0000313" key="6">
    <source>
        <dbReference type="EMBL" id="MFC0634845.1"/>
    </source>
</evidence>
<feature type="domain" description="HTH tetR-type" evidence="5">
    <location>
        <begin position="10"/>
        <end position="70"/>
    </location>
</feature>
<keyword evidence="3" id="KW-0804">Transcription</keyword>
<dbReference type="PROSITE" id="PS50977">
    <property type="entry name" value="HTH_TETR_2"/>
    <property type="match status" value="1"/>
</dbReference>
<evidence type="ECO:0000256" key="3">
    <source>
        <dbReference type="ARBA" id="ARBA00023163"/>
    </source>
</evidence>
<dbReference type="InterPro" id="IPR050109">
    <property type="entry name" value="HTH-type_TetR-like_transc_reg"/>
</dbReference>
<dbReference type="InterPro" id="IPR001647">
    <property type="entry name" value="HTH_TetR"/>
</dbReference>
<evidence type="ECO:0000259" key="5">
    <source>
        <dbReference type="PROSITE" id="PS50977"/>
    </source>
</evidence>
<feature type="DNA-binding region" description="H-T-H motif" evidence="4">
    <location>
        <begin position="33"/>
        <end position="52"/>
    </location>
</feature>
<dbReference type="PROSITE" id="PS01081">
    <property type="entry name" value="HTH_TETR_1"/>
    <property type="match status" value="1"/>
</dbReference>
<proteinExistence type="predicted"/>
<accession>A0ABV6R5D4</accession>
<dbReference type="Proteomes" id="UP001589906">
    <property type="component" value="Unassembled WGS sequence"/>
</dbReference>
<dbReference type="PANTHER" id="PTHR30055:SF238">
    <property type="entry name" value="MYCOFACTOCIN BIOSYNTHESIS TRANSCRIPTIONAL REGULATOR MFTR-RELATED"/>
    <property type="match status" value="1"/>
</dbReference>
<protein>
    <submittedName>
        <fullName evidence="6">TetR/AcrR family transcriptional regulator</fullName>
    </submittedName>
</protein>
<dbReference type="Pfam" id="PF17754">
    <property type="entry name" value="TetR_C_14"/>
    <property type="match status" value="1"/>
</dbReference>
<dbReference type="Gene3D" id="1.10.10.60">
    <property type="entry name" value="Homeodomain-like"/>
    <property type="match status" value="1"/>
</dbReference>
<name>A0ABV6R5D4_9CAUL</name>
<dbReference type="PRINTS" id="PR00455">
    <property type="entry name" value="HTHTETR"/>
</dbReference>
<reference evidence="6 7" key="1">
    <citation type="submission" date="2024-09" db="EMBL/GenBank/DDBJ databases">
        <authorList>
            <person name="Sun Q."/>
            <person name="Mori K."/>
        </authorList>
    </citation>
    <scope>NUCLEOTIDE SEQUENCE [LARGE SCALE GENOMIC DNA]</scope>
    <source>
        <strain evidence="6 7">NCAIM B.02621</strain>
    </source>
</reference>
<evidence type="ECO:0000256" key="2">
    <source>
        <dbReference type="ARBA" id="ARBA00023125"/>
    </source>
</evidence>
<comment type="caution">
    <text evidence="6">The sequence shown here is derived from an EMBL/GenBank/DDBJ whole genome shotgun (WGS) entry which is preliminary data.</text>
</comment>
<dbReference type="PANTHER" id="PTHR30055">
    <property type="entry name" value="HTH-TYPE TRANSCRIPTIONAL REGULATOR RUTR"/>
    <property type="match status" value="1"/>
</dbReference>
<dbReference type="InterPro" id="IPR023772">
    <property type="entry name" value="DNA-bd_HTH_TetR-type_CS"/>
</dbReference>
<keyword evidence="2 4" id="KW-0238">DNA-binding</keyword>
<evidence type="ECO:0000313" key="7">
    <source>
        <dbReference type="Proteomes" id="UP001589906"/>
    </source>
</evidence>
<dbReference type="SUPFAM" id="SSF46689">
    <property type="entry name" value="Homeodomain-like"/>
    <property type="match status" value="1"/>
</dbReference>